<dbReference type="Pfam" id="PF00078">
    <property type="entry name" value="RVT_1"/>
    <property type="match status" value="1"/>
</dbReference>
<feature type="domain" description="Reverse transcriptase" evidence="1">
    <location>
        <begin position="443"/>
        <end position="533"/>
    </location>
</feature>
<evidence type="ECO:0000313" key="2">
    <source>
        <dbReference type="Proteomes" id="UP000813463"/>
    </source>
</evidence>
<dbReference type="RefSeq" id="XP_021854688.2">
    <property type="nucleotide sequence ID" value="XM_021998996.2"/>
</dbReference>
<accession>A0A9R0ITH0</accession>
<organism evidence="2 3">
    <name type="scientific">Spinacia oleracea</name>
    <name type="common">Spinach</name>
    <dbReference type="NCBI Taxonomy" id="3562"/>
    <lineage>
        <taxon>Eukaryota</taxon>
        <taxon>Viridiplantae</taxon>
        <taxon>Streptophyta</taxon>
        <taxon>Embryophyta</taxon>
        <taxon>Tracheophyta</taxon>
        <taxon>Spermatophyta</taxon>
        <taxon>Magnoliopsida</taxon>
        <taxon>eudicotyledons</taxon>
        <taxon>Gunneridae</taxon>
        <taxon>Pentapetalae</taxon>
        <taxon>Caryophyllales</taxon>
        <taxon>Chenopodiaceae</taxon>
        <taxon>Chenopodioideae</taxon>
        <taxon>Anserineae</taxon>
        <taxon>Spinacia</taxon>
    </lineage>
</organism>
<sequence>MVDVDIACQKLSSLPFTGFCGVDAVGLSGGLVLLWSSDVQLVLVSVSSRFVLCKITNVNNEISYMLFVYGAPHYSDRWPVWEKISSIIAEFPNIILIGDFNQVEFLDDKLGGSTHIQGRHEFINWRLDNGLIDIPFSGSPFTWTNGRHDNSITFERLDKAYASDTWFQVFLDASLLHQPLLLSDHAAIILRTDCVLSSSRPYRIENWCLQAKQVVDFIVATWAQQFLGSPMFSVSSKLNVIRRFMLSWCVQNKLMWGINWRQLSSEVFNAAVSLSPGPSASLFITTRDECVARAQATFMYWRQRSKVKWDAFGDCHSKLLFSSVQARKRKNRILSLQDTAGRWISSAHGLRSLIFDFYSDLFQVYGLADPLVYDWSQVQLPELSSSDKDFLMTPFTPEDIRRQCLILEIPSLQGLMGFPHPSLRPTGALLALKLMSDDCLIAHELISFINAAKARKKFFAVLKLDMNKAYDRVRWDFLFQALQAFGFPPYWVLVNGEPSRSFQPRCGLRQGDPLSPYLFVLCMEVLSAFLRQAESQRLIEGISIARGRRLFPIFSLQMTPFCSSGSISGQMRNHQKSFVKFSPNTPPDYRDYLASSLRLTQKTSLGPYLGVPVDLVRSKCSAFYDLVDKIARRIANFTSLRLSSATKLISFVLGFGGGQNPESKGIALVSASSFHLPRGMGGLGIRKVRAFNQALLEKSAWRMVHHPQLLISRLFKARYPALSLQNCNPRVSRPSWGFWSIVQGFQVLDLGIA</sequence>
<name>A0A9R0ITH0_SPIOL</name>
<dbReference type="SUPFAM" id="SSF56672">
    <property type="entry name" value="DNA/RNA polymerases"/>
    <property type="match status" value="1"/>
</dbReference>
<proteinExistence type="predicted"/>
<dbReference type="InterPro" id="IPR000477">
    <property type="entry name" value="RT_dom"/>
</dbReference>
<evidence type="ECO:0000259" key="1">
    <source>
        <dbReference type="Pfam" id="PF00078"/>
    </source>
</evidence>
<protein>
    <recommendedName>
        <fullName evidence="1">Reverse transcriptase domain-containing protein</fullName>
    </recommendedName>
</protein>
<keyword evidence="2" id="KW-1185">Reference proteome</keyword>
<dbReference type="Proteomes" id="UP000813463">
    <property type="component" value="Chromosome 3"/>
</dbReference>
<dbReference type="InterPro" id="IPR043502">
    <property type="entry name" value="DNA/RNA_pol_sf"/>
</dbReference>
<gene>
    <name evidence="3" type="primary">LOC110794055</name>
</gene>
<dbReference type="InterPro" id="IPR036691">
    <property type="entry name" value="Endo/exonu/phosph_ase_sf"/>
</dbReference>
<evidence type="ECO:0000313" key="3">
    <source>
        <dbReference type="RefSeq" id="XP_021854688.2"/>
    </source>
</evidence>
<dbReference type="GeneID" id="110794055"/>
<reference evidence="3" key="2">
    <citation type="submission" date="2025-08" db="UniProtKB">
        <authorList>
            <consortium name="RefSeq"/>
        </authorList>
    </citation>
    <scope>IDENTIFICATION</scope>
    <source>
        <tissue evidence="3">Leaf</tissue>
    </source>
</reference>
<dbReference type="PANTHER" id="PTHR33116:SF78">
    <property type="entry name" value="OS12G0587133 PROTEIN"/>
    <property type="match status" value="1"/>
</dbReference>
<reference evidence="2" key="1">
    <citation type="journal article" date="2021" name="Nat. Commun.">
        <title>Genomic analyses provide insights into spinach domestication and the genetic basis of agronomic traits.</title>
        <authorList>
            <person name="Cai X."/>
            <person name="Sun X."/>
            <person name="Xu C."/>
            <person name="Sun H."/>
            <person name="Wang X."/>
            <person name="Ge C."/>
            <person name="Zhang Z."/>
            <person name="Wang Q."/>
            <person name="Fei Z."/>
            <person name="Jiao C."/>
            <person name="Wang Q."/>
        </authorList>
    </citation>
    <scope>NUCLEOTIDE SEQUENCE [LARGE SCALE GENOMIC DNA]</scope>
    <source>
        <strain evidence="2">cv. Varoflay</strain>
    </source>
</reference>
<dbReference type="Gene3D" id="3.60.10.10">
    <property type="entry name" value="Endonuclease/exonuclease/phosphatase"/>
    <property type="match status" value="1"/>
</dbReference>
<dbReference type="AlphaFoldDB" id="A0A9R0ITH0"/>
<dbReference type="KEGG" id="soe:110794055"/>
<dbReference type="SUPFAM" id="SSF56219">
    <property type="entry name" value="DNase I-like"/>
    <property type="match status" value="1"/>
</dbReference>
<dbReference type="PANTHER" id="PTHR33116">
    <property type="entry name" value="REVERSE TRANSCRIPTASE ZINC-BINDING DOMAIN-CONTAINING PROTEIN-RELATED-RELATED"/>
    <property type="match status" value="1"/>
</dbReference>